<organism evidence="2">
    <name type="scientific">marine sediment metagenome</name>
    <dbReference type="NCBI Taxonomy" id="412755"/>
    <lineage>
        <taxon>unclassified sequences</taxon>
        <taxon>metagenomes</taxon>
        <taxon>ecological metagenomes</taxon>
    </lineage>
</organism>
<keyword evidence="1" id="KW-0812">Transmembrane</keyword>
<gene>
    <name evidence="2" type="ORF">S01H4_47308</name>
</gene>
<feature type="transmembrane region" description="Helical" evidence="1">
    <location>
        <begin position="6"/>
        <end position="26"/>
    </location>
</feature>
<proteinExistence type="predicted"/>
<comment type="caution">
    <text evidence="2">The sequence shown here is derived from an EMBL/GenBank/DDBJ whole genome shotgun (WGS) entry which is preliminary data.</text>
</comment>
<evidence type="ECO:0000313" key="2">
    <source>
        <dbReference type="EMBL" id="GAG98134.1"/>
    </source>
</evidence>
<keyword evidence="1" id="KW-0472">Membrane</keyword>
<dbReference type="EMBL" id="BART01026542">
    <property type="protein sequence ID" value="GAG98134.1"/>
    <property type="molecule type" value="Genomic_DNA"/>
</dbReference>
<evidence type="ECO:0000256" key="1">
    <source>
        <dbReference type="SAM" id="Phobius"/>
    </source>
</evidence>
<name>X1BQU4_9ZZZZ</name>
<protein>
    <submittedName>
        <fullName evidence="2">Uncharacterized protein</fullName>
    </submittedName>
</protein>
<keyword evidence="1" id="KW-1133">Transmembrane helix</keyword>
<dbReference type="AlphaFoldDB" id="X1BQU4"/>
<sequence length="132" mass="15030">MGSHWWVYLILVIGIITFWSVVRSILAQTRWRRIKGQHKFKVTAKGRQQLDVLPEGSTSYSTLEERLLQFFASSEEGRYVEDFYTEISLQDFRAMIYKSLLPKGTMASGDVSAGVFEKAAETTASHSALMML</sequence>
<accession>X1BQU4</accession>
<reference evidence="2" key="1">
    <citation type="journal article" date="2014" name="Front. Microbiol.">
        <title>High frequency of phylogenetically diverse reductive dehalogenase-homologous genes in deep subseafloor sedimentary metagenomes.</title>
        <authorList>
            <person name="Kawai M."/>
            <person name="Futagami T."/>
            <person name="Toyoda A."/>
            <person name="Takaki Y."/>
            <person name="Nishi S."/>
            <person name="Hori S."/>
            <person name="Arai W."/>
            <person name="Tsubouchi T."/>
            <person name="Morono Y."/>
            <person name="Uchiyama I."/>
            <person name="Ito T."/>
            <person name="Fujiyama A."/>
            <person name="Inagaki F."/>
            <person name="Takami H."/>
        </authorList>
    </citation>
    <scope>NUCLEOTIDE SEQUENCE</scope>
    <source>
        <strain evidence="2">Expedition CK06-06</strain>
    </source>
</reference>